<protein>
    <submittedName>
        <fullName evidence="9">Winged helix-turn-helix DNA-binding domain, heat shock transcription factor family protein</fullName>
    </submittedName>
</protein>
<keyword evidence="2 9" id="KW-0346">Stress response</keyword>
<feature type="coiled-coil region" evidence="6">
    <location>
        <begin position="133"/>
        <end position="174"/>
    </location>
</feature>
<comment type="subcellular location">
    <subcellularLocation>
        <location evidence="1">Nucleus</location>
    </subcellularLocation>
</comment>
<gene>
    <name evidence="9" type="ORF">Tco_1124171</name>
</gene>
<proteinExistence type="inferred from homology"/>
<keyword evidence="6" id="KW-0175">Coiled coil</keyword>
<keyword evidence="4" id="KW-0539">Nucleus</keyword>
<dbReference type="Pfam" id="PF00447">
    <property type="entry name" value="HSF_DNA-bind"/>
    <property type="match status" value="1"/>
</dbReference>
<dbReference type="Proteomes" id="UP001151760">
    <property type="component" value="Unassembled WGS sequence"/>
</dbReference>
<sequence length="261" mass="29413">MEGIGVEETMLASDISEGFSSGDDEGLLAEPTIRGVRNGALPPFVNKLYNTVCNKETDSIISWVPNLNVSDGAKSFAIWNIDEFINNVLPLMSKSNNIDSFITQLHNYGFKKMSWDCLEYAHEWFIEGKPHLLKNIKRRRKQTISESEKLHREIKELESASKEQDNELNEFKAYVDNTISTQKRVLQTMARAIKSTIDHHHQVRTMHGIENNNNATQNSALVGQQSHKTSVLGESSFAPSCEIQAKDKSAKNTTRNNQSTT</sequence>
<reference evidence="9" key="2">
    <citation type="submission" date="2022-01" db="EMBL/GenBank/DDBJ databases">
        <authorList>
            <person name="Yamashiro T."/>
            <person name="Shiraishi A."/>
            <person name="Satake H."/>
            <person name="Nakayama K."/>
        </authorList>
    </citation>
    <scope>NUCLEOTIDE SEQUENCE</scope>
</reference>
<comment type="caution">
    <text evidence="9">The sequence shown here is derived from an EMBL/GenBank/DDBJ whole genome shotgun (WGS) entry which is preliminary data.</text>
</comment>
<evidence type="ECO:0000256" key="6">
    <source>
        <dbReference type="SAM" id="Coils"/>
    </source>
</evidence>
<keyword evidence="3 9" id="KW-0238">DNA-binding</keyword>
<dbReference type="InterPro" id="IPR036390">
    <property type="entry name" value="WH_DNA-bd_sf"/>
</dbReference>
<evidence type="ECO:0000313" key="9">
    <source>
        <dbReference type="EMBL" id="GJU07741.1"/>
    </source>
</evidence>
<accession>A0ABQ5J619</accession>
<keyword evidence="10" id="KW-1185">Reference proteome</keyword>
<organism evidence="9 10">
    <name type="scientific">Tanacetum coccineum</name>
    <dbReference type="NCBI Taxonomy" id="301880"/>
    <lineage>
        <taxon>Eukaryota</taxon>
        <taxon>Viridiplantae</taxon>
        <taxon>Streptophyta</taxon>
        <taxon>Embryophyta</taxon>
        <taxon>Tracheophyta</taxon>
        <taxon>Spermatophyta</taxon>
        <taxon>Magnoliopsida</taxon>
        <taxon>eudicotyledons</taxon>
        <taxon>Gunneridae</taxon>
        <taxon>Pentapetalae</taxon>
        <taxon>asterids</taxon>
        <taxon>campanulids</taxon>
        <taxon>Asterales</taxon>
        <taxon>Asteraceae</taxon>
        <taxon>Asteroideae</taxon>
        <taxon>Anthemideae</taxon>
        <taxon>Anthemidinae</taxon>
        <taxon>Tanacetum</taxon>
    </lineage>
</organism>
<evidence type="ECO:0000259" key="8">
    <source>
        <dbReference type="SMART" id="SM00415"/>
    </source>
</evidence>
<dbReference type="Gene3D" id="1.10.10.10">
    <property type="entry name" value="Winged helix-like DNA-binding domain superfamily/Winged helix DNA-binding domain"/>
    <property type="match status" value="1"/>
</dbReference>
<evidence type="ECO:0000256" key="1">
    <source>
        <dbReference type="ARBA" id="ARBA00004123"/>
    </source>
</evidence>
<dbReference type="PANTHER" id="PTHR10015:SF456">
    <property type="entry name" value="E2F_DP FAMILY WINGED-HELIX DNA-BINDING DOMAIN-CONTAINING PROTEIN-RELATED"/>
    <property type="match status" value="1"/>
</dbReference>
<evidence type="ECO:0000256" key="4">
    <source>
        <dbReference type="ARBA" id="ARBA00023242"/>
    </source>
</evidence>
<name>A0ABQ5J619_9ASTR</name>
<dbReference type="InterPro" id="IPR000232">
    <property type="entry name" value="HSF_DNA-bd"/>
</dbReference>
<dbReference type="SUPFAM" id="SSF46785">
    <property type="entry name" value="Winged helix' DNA-binding domain"/>
    <property type="match status" value="1"/>
</dbReference>
<evidence type="ECO:0000256" key="2">
    <source>
        <dbReference type="ARBA" id="ARBA00023016"/>
    </source>
</evidence>
<feature type="region of interest" description="Disordered" evidence="7">
    <location>
        <begin position="223"/>
        <end position="261"/>
    </location>
</feature>
<evidence type="ECO:0000313" key="10">
    <source>
        <dbReference type="Proteomes" id="UP001151760"/>
    </source>
</evidence>
<feature type="compositionally biased region" description="Polar residues" evidence="7">
    <location>
        <begin position="251"/>
        <end position="261"/>
    </location>
</feature>
<dbReference type="SMART" id="SM00415">
    <property type="entry name" value="HSF"/>
    <property type="match status" value="1"/>
</dbReference>
<dbReference type="PANTHER" id="PTHR10015">
    <property type="entry name" value="HEAT SHOCK TRANSCRIPTION FACTOR"/>
    <property type="match status" value="1"/>
</dbReference>
<dbReference type="EMBL" id="BQNB010021568">
    <property type="protein sequence ID" value="GJU07741.1"/>
    <property type="molecule type" value="Genomic_DNA"/>
</dbReference>
<feature type="domain" description="HSF-type DNA-binding" evidence="8">
    <location>
        <begin position="40"/>
        <end position="139"/>
    </location>
</feature>
<comment type="similarity">
    <text evidence="5">Belongs to the HSF family.</text>
</comment>
<dbReference type="GO" id="GO:0003677">
    <property type="term" value="F:DNA binding"/>
    <property type="evidence" value="ECO:0007669"/>
    <property type="project" value="UniProtKB-KW"/>
</dbReference>
<evidence type="ECO:0000256" key="5">
    <source>
        <dbReference type="RuleBase" id="RU004020"/>
    </source>
</evidence>
<evidence type="ECO:0000256" key="3">
    <source>
        <dbReference type="ARBA" id="ARBA00023125"/>
    </source>
</evidence>
<evidence type="ECO:0000256" key="7">
    <source>
        <dbReference type="SAM" id="MobiDB-lite"/>
    </source>
</evidence>
<reference evidence="9" key="1">
    <citation type="journal article" date="2022" name="Int. J. Mol. Sci.">
        <title>Draft Genome of Tanacetum Coccineum: Genomic Comparison of Closely Related Tanacetum-Family Plants.</title>
        <authorList>
            <person name="Yamashiro T."/>
            <person name="Shiraishi A."/>
            <person name="Nakayama K."/>
            <person name="Satake H."/>
        </authorList>
    </citation>
    <scope>NUCLEOTIDE SEQUENCE</scope>
</reference>
<dbReference type="InterPro" id="IPR036388">
    <property type="entry name" value="WH-like_DNA-bd_sf"/>
</dbReference>
<feature type="compositionally biased region" description="Polar residues" evidence="7">
    <location>
        <begin position="223"/>
        <end position="233"/>
    </location>
</feature>